<dbReference type="AlphaFoldDB" id="A0A0E9R6S4"/>
<proteinExistence type="predicted"/>
<organism evidence="1">
    <name type="scientific">Anguilla anguilla</name>
    <name type="common">European freshwater eel</name>
    <name type="synonym">Muraena anguilla</name>
    <dbReference type="NCBI Taxonomy" id="7936"/>
    <lineage>
        <taxon>Eukaryota</taxon>
        <taxon>Metazoa</taxon>
        <taxon>Chordata</taxon>
        <taxon>Craniata</taxon>
        <taxon>Vertebrata</taxon>
        <taxon>Euteleostomi</taxon>
        <taxon>Actinopterygii</taxon>
        <taxon>Neopterygii</taxon>
        <taxon>Teleostei</taxon>
        <taxon>Anguilliformes</taxon>
        <taxon>Anguillidae</taxon>
        <taxon>Anguilla</taxon>
    </lineage>
</organism>
<evidence type="ECO:0000313" key="1">
    <source>
        <dbReference type="EMBL" id="JAH24794.1"/>
    </source>
</evidence>
<reference evidence="1" key="1">
    <citation type="submission" date="2014-11" db="EMBL/GenBank/DDBJ databases">
        <authorList>
            <person name="Amaro Gonzalez C."/>
        </authorList>
    </citation>
    <scope>NUCLEOTIDE SEQUENCE</scope>
</reference>
<accession>A0A0E9R6S4</accession>
<dbReference type="EMBL" id="GBXM01083783">
    <property type="protein sequence ID" value="JAH24794.1"/>
    <property type="molecule type" value="Transcribed_RNA"/>
</dbReference>
<name>A0A0E9R6S4_ANGAN</name>
<reference evidence="1" key="2">
    <citation type="journal article" date="2015" name="Fish Shellfish Immunol.">
        <title>Early steps in the European eel (Anguilla anguilla)-Vibrio vulnificus interaction in the gills: Role of the RtxA13 toxin.</title>
        <authorList>
            <person name="Callol A."/>
            <person name="Pajuelo D."/>
            <person name="Ebbesson L."/>
            <person name="Teles M."/>
            <person name="MacKenzie S."/>
            <person name="Amaro C."/>
        </authorList>
    </citation>
    <scope>NUCLEOTIDE SEQUENCE</scope>
</reference>
<sequence>MGLIFEWLNLCLRLSSGMYLTAVTCTAE</sequence>
<protein>
    <submittedName>
        <fullName evidence="1">Uncharacterized protein</fullName>
    </submittedName>
</protein>